<dbReference type="InterPro" id="IPR050775">
    <property type="entry name" value="FAD-binding_Monooxygenases"/>
</dbReference>
<reference evidence="9 10" key="1">
    <citation type="submission" date="2018-11" db="EMBL/GenBank/DDBJ databases">
        <title>Rhodococcus spongicola sp. nov. and Rhodococcus xishaensis sp. nov. from marine sponges.</title>
        <authorList>
            <person name="Li L."/>
            <person name="Lin H.W."/>
        </authorList>
    </citation>
    <scope>NUCLEOTIDE SEQUENCE [LARGE SCALE GENOMIC DNA]</scope>
    <source>
        <strain evidence="9 10">CCTCC AB2014297</strain>
    </source>
</reference>
<sequence>MPNTAPPEHSYDVVVVGAGFAGLYTLHSLRQRGVSVRLFEAGDGVGGTWYWNRYPGARCDVDSADYSYSFDDALQQDWEWTERFPAQPEILRYLEHVADRFGLREDITFGTRVTSAHFDERSGLWTVGTTTGDGRTGTVTARWAVMATGPLSAARLPDIDGRDTFTGEVHHTAHWPAQGVDFTDKRVGVVGTGSSGVQAIPVIAAEAARLTVFQRTPGFVVPARNRPLEPGELAEIKADYPARRQRLRESHGGWLLPPPAGLARETAPEVRTKEYESRWAAGGIAFQTTFGDIMLDADANETAAEFVRAKIRATVADPDTAEALCPQDYPLGTKRLCIGTDYYETFNRENVDLVDLRATPIERIVPEGVRTDAGVHELDMIVYATGFDAMTGALGAIDIRGRGGVALRETWEADPRTYLGVAVAGFPNLFVLAGPGSPSVLSNVVVSIEQHVEWVAGYLDHMRNTGARFAEATAEAQDQWVEHVTAIAEPSLYMRADSWYLGANVPGKPRIFMPYLGGVGTYRDLCARIAADGYRGFTTTTELA</sequence>
<organism evidence="9 10">
    <name type="scientific">Prescottella agglutinans</name>
    <dbReference type="NCBI Taxonomy" id="1644129"/>
    <lineage>
        <taxon>Bacteria</taxon>
        <taxon>Bacillati</taxon>
        <taxon>Actinomycetota</taxon>
        <taxon>Actinomycetes</taxon>
        <taxon>Mycobacteriales</taxon>
        <taxon>Nocardiaceae</taxon>
        <taxon>Prescottella</taxon>
    </lineage>
</organism>
<dbReference type="Pfam" id="PF07992">
    <property type="entry name" value="Pyr_redox_2"/>
    <property type="match status" value="1"/>
</dbReference>
<keyword evidence="4" id="KW-0274">FAD</keyword>
<dbReference type="InterPro" id="IPR023753">
    <property type="entry name" value="FAD/NAD-binding_dom"/>
</dbReference>
<dbReference type="AlphaFoldDB" id="A0A3S3BAU0"/>
<protein>
    <submittedName>
        <fullName evidence="9">NAD(P)/FAD-dependent oxidoreductase</fullName>
    </submittedName>
</protein>
<evidence type="ECO:0000256" key="2">
    <source>
        <dbReference type="ARBA" id="ARBA00010139"/>
    </source>
</evidence>
<evidence type="ECO:0000256" key="1">
    <source>
        <dbReference type="ARBA" id="ARBA00001974"/>
    </source>
</evidence>
<keyword evidence="10" id="KW-1185">Reference proteome</keyword>
<keyword evidence="3" id="KW-0285">Flavoprotein</keyword>
<dbReference type="Gene3D" id="3.50.50.60">
    <property type="entry name" value="FAD/NAD(P)-binding domain"/>
    <property type="match status" value="2"/>
</dbReference>
<gene>
    <name evidence="9" type="ORF">EGT67_24160</name>
</gene>
<dbReference type="InterPro" id="IPR036188">
    <property type="entry name" value="FAD/NAD-bd_sf"/>
</dbReference>
<comment type="cofactor">
    <cofactor evidence="1">
        <name>FAD</name>
        <dbReference type="ChEBI" id="CHEBI:57692"/>
    </cofactor>
</comment>
<dbReference type="PANTHER" id="PTHR43098:SF3">
    <property type="entry name" value="L-ORNITHINE N(5)-MONOOXYGENASE-RELATED"/>
    <property type="match status" value="1"/>
</dbReference>
<dbReference type="OrthoDB" id="5168853at2"/>
<dbReference type="RefSeq" id="WP_127918647.1">
    <property type="nucleotide sequence ID" value="NZ_RKLP01000015.1"/>
</dbReference>
<proteinExistence type="inferred from homology"/>
<evidence type="ECO:0000259" key="8">
    <source>
        <dbReference type="Pfam" id="PF07992"/>
    </source>
</evidence>
<dbReference type="Proteomes" id="UP000286208">
    <property type="component" value="Unassembled WGS sequence"/>
</dbReference>
<evidence type="ECO:0000256" key="6">
    <source>
        <dbReference type="ARBA" id="ARBA00023002"/>
    </source>
</evidence>
<evidence type="ECO:0000256" key="4">
    <source>
        <dbReference type="ARBA" id="ARBA00022827"/>
    </source>
</evidence>
<feature type="domain" description="FAD/NAD(P)-binding" evidence="8">
    <location>
        <begin position="11"/>
        <end position="222"/>
    </location>
</feature>
<keyword evidence="7" id="KW-0503">Monooxygenase</keyword>
<evidence type="ECO:0000313" key="9">
    <source>
        <dbReference type="EMBL" id="RVW07069.1"/>
    </source>
</evidence>
<evidence type="ECO:0000313" key="10">
    <source>
        <dbReference type="Proteomes" id="UP000286208"/>
    </source>
</evidence>
<evidence type="ECO:0000256" key="7">
    <source>
        <dbReference type="ARBA" id="ARBA00023033"/>
    </source>
</evidence>
<dbReference type="SUPFAM" id="SSF51905">
    <property type="entry name" value="FAD/NAD(P)-binding domain"/>
    <property type="match status" value="1"/>
</dbReference>
<name>A0A3S3BAU0_9NOCA</name>
<dbReference type="EMBL" id="RKLP01000015">
    <property type="protein sequence ID" value="RVW07069.1"/>
    <property type="molecule type" value="Genomic_DNA"/>
</dbReference>
<keyword evidence="6" id="KW-0560">Oxidoreductase</keyword>
<evidence type="ECO:0000256" key="5">
    <source>
        <dbReference type="ARBA" id="ARBA00022857"/>
    </source>
</evidence>
<dbReference type="GO" id="GO:0016709">
    <property type="term" value="F:oxidoreductase activity, acting on paired donors, with incorporation or reduction of molecular oxygen, NAD(P)H as one donor, and incorporation of one atom of oxygen"/>
    <property type="evidence" value="ECO:0007669"/>
    <property type="project" value="UniProtKB-ARBA"/>
</dbReference>
<comment type="similarity">
    <text evidence="2">Belongs to the FAD-binding monooxygenase family.</text>
</comment>
<evidence type="ECO:0000256" key="3">
    <source>
        <dbReference type="ARBA" id="ARBA00022630"/>
    </source>
</evidence>
<dbReference type="PANTHER" id="PTHR43098">
    <property type="entry name" value="L-ORNITHINE N(5)-MONOOXYGENASE-RELATED"/>
    <property type="match status" value="1"/>
</dbReference>
<accession>A0A3S3BAU0</accession>
<dbReference type="PRINTS" id="PR00411">
    <property type="entry name" value="PNDRDTASEI"/>
</dbReference>
<comment type="caution">
    <text evidence="9">The sequence shown here is derived from an EMBL/GenBank/DDBJ whole genome shotgun (WGS) entry which is preliminary data.</text>
</comment>
<keyword evidence="5" id="KW-0521">NADP</keyword>